<reference evidence="2" key="1">
    <citation type="submission" date="2015-03" db="EMBL/GenBank/DDBJ databases">
        <title>Luteipulveratus halotolerans sp. nov., a novel actinobacterium (Dermacoccaceae) from Sarawak, Malaysia.</title>
        <authorList>
            <person name="Juboi H."/>
            <person name="Basik A."/>
            <person name="Shamsul S.S."/>
            <person name="Arnold P."/>
            <person name="Schmitt E.K."/>
            <person name="Sanglier J.-J."/>
            <person name="Yeo T."/>
        </authorList>
    </citation>
    <scope>NUCLEOTIDE SEQUENCE [LARGE SCALE GENOMIC DNA]</scope>
    <source>
        <strain evidence="2">C296001</strain>
    </source>
</reference>
<dbReference type="EMBL" id="LAIR01000002">
    <property type="protein sequence ID" value="KNX38386.1"/>
    <property type="molecule type" value="Genomic_DNA"/>
</dbReference>
<accession>A0A0L6CKQ9</accession>
<name>A0A0L6CKQ9_9MICO</name>
<organism evidence="1 2">
    <name type="scientific">Luteipulveratus halotolerans</name>
    <dbReference type="NCBI Taxonomy" id="1631356"/>
    <lineage>
        <taxon>Bacteria</taxon>
        <taxon>Bacillati</taxon>
        <taxon>Actinomycetota</taxon>
        <taxon>Actinomycetes</taxon>
        <taxon>Micrococcales</taxon>
        <taxon>Dermacoccaceae</taxon>
        <taxon>Luteipulveratus</taxon>
    </lineage>
</organism>
<protein>
    <submittedName>
        <fullName evidence="1">Uncharacterized protein</fullName>
    </submittedName>
</protein>
<dbReference type="PATRIC" id="fig|1631356.3.peg.3284"/>
<dbReference type="RefSeq" id="WP_050670839.1">
    <property type="nucleotide sequence ID" value="NZ_LAIR01000002.1"/>
</dbReference>
<sequence length="151" mass="15015">MPSHDDRVPPEVESFLIGVLADAGELGGTIGGGIGGGAAGGAGGRRGGAKGGSWAASRMKTRVEDRAVPRSYAPADAFNRVASALPAVKPLPAPGGGVVRVVVPLGRTGLQQIVVDLLPSGAGTTVRAYGKEGLLSRRPTARTADQVAAAL</sequence>
<comment type="caution">
    <text evidence="1">The sequence shown here is derived from an EMBL/GenBank/DDBJ whole genome shotgun (WGS) entry which is preliminary data.</text>
</comment>
<proteinExistence type="predicted"/>
<evidence type="ECO:0000313" key="1">
    <source>
        <dbReference type="EMBL" id="KNX38386.1"/>
    </source>
</evidence>
<dbReference type="Proteomes" id="UP000037397">
    <property type="component" value="Unassembled WGS sequence"/>
</dbReference>
<evidence type="ECO:0000313" key="2">
    <source>
        <dbReference type="Proteomes" id="UP000037397"/>
    </source>
</evidence>
<keyword evidence="2" id="KW-1185">Reference proteome</keyword>
<dbReference type="AlphaFoldDB" id="A0A0L6CKQ9"/>
<gene>
    <name evidence="1" type="ORF">VV01_16530</name>
</gene>
<dbReference type="OrthoDB" id="9950004at2"/>